<dbReference type="RefSeq" id="WP_311193583.1">
    <property type="nucleotide sequence ID" value="NZ_CP115541.1"/>
</dbReference>
<evidence type="ECO:0000256" key="1">
    <source>
        <dbReference type="SAM" id="Phobius"/>
    </source>
</evidence>
<proteinExistence type="predicted"/>
<dbReference type="Proteomes" id="UP001302072">
    <property type="component" value="Chromosome"/>
</dbReference>
<feature type="transmembrane region" description="Helical" evidence="1">
    <location>
        <begin position="113"/>
        <end position="132"/>
    </location>
</feature>
<gene>
    <name evidence="2" type="ORF">PDM29_09525</name>
</gene>
<keyword evidence="3" id="KW-1185">Reference proteome</keyword>
<reference evidence="2 3" key="1">
    <citation type="submission" date="2022-12" db="EMBL/GenBank/DDBJ databases">
        <title>Two new species, Stenotrophomonas aracearum and Stenotrophomonas oahuensis, isolated from Anthurium (Araceae family) in Hawaii.</title>
        <authorList>
            <person name="Chunag S.C."/>
            <person name="Dobhal S."/>
            <person name="Alvarez A."/>
            <person name="Arif M."/>
        </authorList>
    </citation>
    <scope>NUCLEOTIDE SEQUENCE [LARGE SCALE GENOMIC DNA]</scope>
    <source>
        <strain evidence="2 3">A5586</strain>
    </source>
</reference>
<keyword evidence="1" id="KW-1133">Transmembrane helix</keyword>
<evidence type="ECO:0000313" key="2">
    <source>
        <dbReference type="EMBL" id="WNH54493.1"/>
    </source>
</evidence>
<evidence type="ECO:0008006" key="4">
    <source>
        <dbReference type="Google" id="ProtNLM"/>
    </source>
</evidence>
<feature type="transmembrane region" description="Helical" evidence="1">
    <location>
        <begin position="152"/>
        <end position="170"/>
    </location>
</feature>
<accession>A0ABY9YU56</accession>
<name>A0ABY9YU56_9GAMM</name>
<protein>
    <recommendedName>
        <fullName evidence="4">J domain-containing protein</fullName>
    </recommendedName>
</protein>
<dbReference type="EMBL" id="CP115541">
    <property type="protein sequence ID" value="WNH54493.1"/>
    <property type="molecule type" value="Genomic_DNA"/>
</dbReference>
<evidence type="ECO:0000313" key="3">
    <source>
        <dbReference type="Proteomes" id="UP001302072"/>
    </source>
</evidence>
<sequence length="195" mass="21682">MTLSEIVKKFELDADPTDSNGVLKALRKRLGELHPDRNGGDFASEESQLNYLRIQSAIESLEPSGTLVPLKEVTALVETFTKAFAPLAGAQEESLRAQRNSLIKESVRAQHRGIKVTSGTFLAISTGLLAFMGALKENPVLGKILEIQHADMVILSAWLYSGAFFAIAWYRERERPNRAQNFSHQKMDLLTYSMS</sequence>
<keyword evidence="1" id="KW-0472">Membrane</keyword>
<keyword evidence="1" id="KW-0812">Transmembrane</keyword>
<organism evidence="2 3">
    <name type="scientific">Stenotrophomonas oahuensis</name>
    <dbReference type="NCBI Taxonomy" id="3003271"/>
    <lineage>
        <taxon>Bacteria</taxon>
        <taxon>Pseudomonadati</taxon>
        <taxon>Pseudomonadota</taxon>
        <taxon>Gammaproteobacteria</taxon>
        <taxon>Lysobacterales</taxon>
        <taxon>Lysobacteraceae</taxon>
        <taxon>Stenotrophomonas</taxon>
    </lineage>
</organism>